<name>A0A291GLB0_9MICO</name>
<protein>
    <submittedName>
        <fullName evidence="4">Acyltransferase</fullName>
    </submittedName>
</protein>
<feature type="transmembrane region" description="Helical" evidence="1">
    <location>
        <begin position="245"/>
        <end position="264"/>
    </location>
</feature>
<keyword evidence="5" id="KW-1185">Reference proteome</keyword>
<dbReference type="EMBL" id="CP023563">
    <property type="protein sequence ID" value="ATG51011.1"/>
    <property type="molecule type" value="Genomic_DNA"/>
</dbReference>
<dbReference type="GO" id="GO:0009103">
    <property type="term" value="P:lipopolysaccharide biosynthetic process"/>
    <property type="evidence" value="ECO:0007669"/>
    <property type="project" value="TreeGrafter"/>
</dbReference>
<keyword evidence="4" id="KW-0808">Transferase</keyword>
<dbReference type="GO" id="GO:0016747">
    <property type="term" value="F:acyltransferase activity, transferring groups other than amino-acyl groups"/>
    <property type="evidence" value="ECO:0007669"/>
    <property type="project" value="InterPro"/>
</dbReference>
<dbReference type="InterPro" id="IPR043968">
    <property type="entry name" value="SGNH"/>
</dbReference>
<feature type="transmembrane region" description="Helical" evidence="1">
    <location>
        <begin position="314"/>
        <end position="332"/>
    </location>
</feature>
<dbReference type="PANTHER" id="PTHR23028:SF53">
    <property type="entry name" value="ACYL_TRANSF_3 DOMAIN-CONTAINING PROTEIN"/>
    <property type="match status" value="1"/>
</dbReference>
<organism evidence="4 5">
    <name type="scientific">Brachybacterium vulturis</name>
    <dbReference type="NCBI Taxonomy" id="2017484"/>
    <lineage>
        <taxon>Bacteria</taxon>
        <taxon>Bacillati</taxon>
        <taxon>Actinomycetota</taxon>
        <taxon>Actinomycetes</taxon>
        <taxon>Micrococcales</taxon>
        <taxon>Dermabacteraceae</taxon>
        <taxon>Brachybacterium</taxon>
    </lineage>
</organism>
<feature type="transmembrane region" description="Helical" evidence="1">
    <location>
        <begin position="182"/>
        <end position="203"/>
    </location>
</feature>
<dbReference type="Pfam" id="PF01757">
    <property type="entry name" value="Acyl_transf_3"/>
    <property type="match status" value="1"/>
</dbReference>
<dbReference type="Pfam" id="PF19040">
    <property type="entry name" value="SGNH"/>
    <property type="match status" value="1"/>
</dbReference>
<feature type="transmembrane region" description="Helical" evidence="1">
    <location>
        <begin position="338"/>
        <end position="355"/>
    </location>
</feature>
<feature type="transmembrane region" description="Helical" evidence="1">
    <location>
        <begin position="43"/>
        <end position="61"/>
    </location>
</feature>
<feature type="transmembrane region" description="Helical" evidence="1">
    <location>
        <begin position="151"/>
        <end position="170"/>
    </location>
</feature>
<evidence type="ECO:0000313" key="5">
    <source>
        <dbReference type="Proteomes" id="UP000218165"/>
    </source>
</evidence>
<keyword evidence="1" id="KW-1133">Transmembrane helix</keyword>
<dbReference type="PANTHER" id="PTHR23028">
    <property type="entry name" value="ACETYLTRANSFERASE"/>
    <property type="match status" value="1"/>
</dbReference>
<dbReference type="KEGG" id="brz:CFK38_05305"/>
<dbReference type="RefSeq" id="WP_096802149.1">
    <property type="nucleotide sequence ID" value="NZ_CP023563.1"/>
</dbReference>
<dbReference type="GO" id="GO:0016020">
    <property type="term" value="C:membrane"/>
    <property type="evidence" value="ECO:0007669"/>
    <property type="project" value="TreeGrafter"/>
</dbReference>
<accession>A0A291GLB0</accession>
<evidence type="ECO:0000259" key="3">
    <source>
        <dbReference type="Pfam" id="PF19040"/>
    </source>
</evidence>
<feature type="domain" description="Acyltransferase 3" evidence="2">
    <location>
        <begin position="18"/>
        <end position="357"/>
    </location>
</feature>
<feature type="transmembrane region" description="Helical" evidence="1">
    <location>
        <begin position="376"/>
        <end position="398"/>
    </location>
</feature>
<feature type="transmembrane region" description="Helical" evidence="1">
    <location>
        <begin position="270"/>
        <end position="293"/>
    </location>
</feature>
<feature type="transmembrane region" description="Helical" evidence="1">
    <location>
        <begin position="82"/>
        <end position="101"/>
    </location>
</feature>
<dbReference type="InterPro" id="IPR050879">
    <property type="entry name" value="Acyltransferase_3"/>
</dbReference>
<proteinExistence type="predicted"/>
<feature type="transmembrane region" description="Helical" evidence="1">
    <location>
        <begin position="21"/>
        <end position="37"/>
    </location>
</feature>
<gene>
    <name evidence="4" type="ORF">CFK38_05305</name>
</gene>
<evidence type="ECO:0000259" key="2">
    <source>
        <dbReference type="Pfam" id="PF01757"/>
    </source>
</evidence>
<reference evidence="5" key="1">
    <citation type="submission" date="2017-09" db="EMBL/GenBank/DDBJ databases">
        <title>Brachybacterium sp. VM2412.</title>
        <authorList>
            <person name="Tak E.J."/>
            <person name="Bae J.-W."/>
        </authorList>
    </citation>
    <scope>NUCLEOTIDE SEQUENCE [LARGE SCALE GENOMIC DNA]</scope>
    <source>
        <strain evidence="5">VM2412</strain>
    </source>
</reference>
<evidence type="ECO:0000313" key="4">
    <source>
        <dbReference type="EMBL" id="ATG51011.1"/>
    </source>
</evidence>
<feature type="transmembrane region" description="Helical" evidence="1">
    <location>
        <begin position="215"/>
        <end position="233"/>
    </location>
</feature>
<keyword evidence="4" id="KW-0012">Acyltransferase</keyword>
<dbReference type="Proteomes" id="UP000218165">
    <property type="component" value="Chromosome"/>
</dbReference>
<keyword evidence="1" id="KW-0472">Membrane</keyword>
<dbReference type="InterPro" id="IPR002656">
    <property type="entry name" value="Acyl_transf_3_dom"/>
</dbReference>
<sequence>MSSPSTPSAAAPAGHRPELHGLRGLAIALVVLYHVFFDRVSGGVDVFLFISAFFLTGSFVRRMEDGRPMAPLAYWARTFKRLLPPAVLIILATLAGVRLLLPPSTWMPAIDDAVASLLQVENWLLIDRGTDYEAAATSSTSPLQHFWSLSIQGQVFLLWPLLFALCAVLVRRFGLSPRRLAAGLFALIAVASFLWSVIATATQQEVAYFDTTTRIWEFAAGSLLALWPAANPSTTAAPTGRSRQLRIALGWAGLAALISTGALIDGRSMFPGWIAAVPLLGATGVFLAGTTGARLGADRLLSSRPFSFLGDVSYGLYLIHWPLLTLTVLATGRESAGLLRGTLIIAVSLVLAWLLTRLVDAPIRRWRWANARPLRAATVVTAVLAIGLAPSLGAQALLQRAADEAEHRAFADNPGARVLDPEYVPHPEADPDAAPLPTAATVRADWGLLEGPCEGEIEPEVPSVAEGCQSTDAPEGAPVVVAVGNSRLRQSAMSLLAPAQEHGWRLVLIHKNSCQYLPGEMTYSGQECYDHNLAVADYLRELAPDAVAMNTTVYRGMGPETISAVLDEEVPELLALEIPVIALRTPPRAVENPLDCLDAGGSPEECTTPLDPRHMPTQRTDSARLDELQGPVHPVDLLPVLCPEHECRPLIGNIYVFQDEHHITATYMQSTGGEVQRQLAGSGFQW</sequence>
<dbReference type="OrthoDB" id="3404679at2"/>
<feature type="domain" description="SGNH" evidence="3">
    <location>
        <begin position="466"/>
        <end position="666"/>
    </location>
</feature>
<dbReference type="AlphaFoldDB" id="A0A291GLB0"/>
<evidence type="ECO:0000256" key="1">
    <source>
        <dbReference type="SAM" id="Phobius"/>
    </source>
</evidence>
<keyword evidence="1" id="KW-0812">Transmembrane</keyword>